<evidence type="ECO:0000313" key="1">
    <source>
        <dbReference type="EMBL" id="JAH91878.1"/>
    </source>
</evidence>
<dbReference type="AlphaFoldDB" id="A0A0E9WQZ8"/>
<reference evidence="1" key="2">
    <citation type="journal article" date="2015" name="Fish Shellfish Immunol.">
        <title>Early steps in the European eel (Anguilla anguilla)-Vibrio vulnificus interaction in the gills: Role of the RtxA13 toxin.</title>
        <authorList>
            <person name="Callol A."/>
            <person name="Pajuelo D."/>
            <person name="Ebbesson L."/>
            <person name="Teles M."/>
            <person name="MacKenzie S."/>
            <person name="Amaro C."/>
        </authorList>
    </citation>
    <scope>NUCLEOTIDE SEQUENCE</scope>
</reference>
<organism evidence="1">
    <name type="scientific">Anguilla anguilla</name>
    <name type="common">European freshwater eel</name>
    <name type="synonym">Muraena anguilla</name>
    <dbReference type="NCBI Taxonomy" id="7936"/>
    <lineage>
        <taxon>Eukaryota</taxon>
        <taxon>Metazoa</taxon>
        <taxon>Chordata</taxon>
        <taxon>Craniata</taxon>
        <taxon>Vertebrata</taxon>
        <taxon>Euteleostomi</taxon>
        <taxon>Actinopterygii</taxon>
        <taxon>Neopterygii</taxon>
        <taxon>Teleostei</taxon>
        <taxon>Anguilliformes</taxon>
        <taxon>Anguillidae</taxon>
        <taxon>Anguilla</taxon>
    </lineage>
</organism>
<dbReference type="EMBL" id="GBXM01016699">
    <property type="protein sequence ID" value="JAH91878.1"/>
    <property type="molecule type" value="Transcribed_RNA"/>
</dbReference>
<sequence>MVIYILNKQQFHLRNNLHKKCSLSLSHSLTDTLKPVCLNRIKKYLTFSKGSTDCAYHSHSILTNVDSSCSWSYPGLKEPRSILGNVTVFPVGLWKQMLKSEVFRVWCMLMFTIQENTNYIFSRL</sequence>
<proteinExistence type="predicted"/>
<reference evidence="1" key="1">
    <citation type="submission" date="2014-11" db="EMBL/GenBank/DDBJ databases">
        <authorList>
            <person name="Amaro Gonzalez C."/>
        </authorList>
    </citation>
    <scope>NUCLEOTIDE SEQUENCE</scope>
</reference>
<protein>
    <submittedName>
        <fullName evidence="1">Uncharacterized protein</fullName>
    </submittedName>
</protein>
<accession>A0A0E9WQZ8</accession>
<name>A0A0E9WQZ8_ANGAN</name>